<dbReference type="GO" id="GO:0046872">
    <property type="term" value="F:metal ion binding"/>
    <property type="evidence" value="ECO:0007669"/>
    <property type="project" value="UniProtKB-KW"/>
</dbReference>
<evidence type="ECO:0000256" key="3">
    <source>
        <dbReference type="ARBA" id="ARBA00004922"/>
    </source>
</evidence>
<feature type="transmembrane region" description="Helical" evidence="19">
    <location>
        <begin position="316"/>
        <end position="335"/>
    </location>
</feature>
<proteinExistence type="inferred from homology"/>
<dbReference type="GO" id="GO:0005789">
    <property type="term" value="C:endoplasmic reticulum membrane"/>
    <property type="evidence" value="ECO:0007669"/>
    <property type="project" value="UniProtKB-SubCell"/>
</dbReference>
<feature type="transmembrane region" description="Helical" evidence="19">
    <location>
        <begin position="341"/>
        <end position="360"/>
    </location>
</feature>
<feature type="transmembrane region" description="Helical" evidence="19">
    <location>
        <begin position="21"/>
        <end position="43"/>
    </location>
</feature>
<dbReference type="EC" id="2.7.8.15" evidence="5"/>
<keyword evidence="8 20" id="KW-0808">Transferase</keyword>
<evidence type="ECO:0000256" key="16">
    <source>
        <dbReference type="ARBA" id="ARBA00033238"/>
    </source>
</evidence>
<dbReference type="GO" id="GO:0016757">
    <property type="term" value="F:glycosyltransferase activity"/>
    <property type="evidence" value="ECO:0007669"/>
    <property type="project" value="UniProtKB-KW"/>
</dbReference>
<evidence type="ECO:0000256" key="13">
    <source>
        <dbReference type="ARBA" id="ARBA00022989"/>
    </source>
</evidence>
<evidence type="ECO:0000256" key="12">
    <source>
        <dbReference type="ARBA" id="ARBA00022842"/>
    </source>
</evidence>
<comment type="catalytic activity">
    <reaction evidence="18">
        <text>a di-trans,poly-cis-dolichyl phosphate + UDP-N-acetyl-alpha-D-glucosamine = an N-acetyl-alpha-D-glucosaminyl-diphospho-di-trans,poly-cis-dolichol + UMP</text>
        <dbReference type="Rhea" id="RHEA:13289"/>
        <dbReference type="Rhea" id="RHEA-COMP:19498"/>
        <dbReference type="Rhea" id="RHEA-COMP:19507"/>
        <dbReference type="ChEBI" id="CHEBI:57683"/>
        <dbReference type="ChEBI" id="CHEBI:57705"/>
        <dbReference type="ChEBI" id="CHEBI:57865"/>
        <dbReference type="ChEBI" id="CHEBI:58427"/>
        <dbReference type="EC" id="2.7.8.15"/>
    </reaction>
    <physiologicalReaction direction="left-to-right" evidence="18">
        <dbReference type="Rhea" id="RHEA:13290"/>
    </physiologicalReaction>
</comment>
<evidence type="ECO:0000313" key="21">
    <source>
        <dbReference type="Proteomes" id="UP000275078"/>
    </source>
</evidence>
<evidence type="ECO:0000256" key="7">
    <source>
        <dbReference type="ARBA" id="ARBA00022676"/>
    </source>
</evidence>
<dbReference type="PANTHER" id="PTHR10571">
    <property type="entry name" value="UDP-N-ACETYLGLUCOSAMINE--DOLICHYL-PHOSPHATE N-ACETYLGLUCOSAMINEPHOSPHOTRANSFERASE"/>
    <property type="match status" value="1"/>
</dbReference>
<accession>A0A3N4IAH6</accession>
<evidence type="ECO:0000256" key="14">
    <source>
        <dbReference type="ARBA" id="ARBA00023136"/>
    </source>
</evidence>
<keyword evidence="11" id="KW-0256">Endoplasmic reticulum</keyword>
<evidence type="ECO:0000256" key="17">
    <source>
        <dbReference type="ARBA" id="ARBA00044717"/>
    </source>
</evidence>
<evidence type="ECO:0000256" key="4">
    <source>
        <dbReference type="ARBA" id="ARBA00009317"/>
    </source>
</evidence>
<organism evidence="20 21">
    <name type="scientific">Ascobolus immersus RN42</name>
    <dbReference type="NCBI Taxonomy" id="1160509"/>
    <lineage>
        <taxon>Eukaryota</taxon>
        <taxon>Fungi</taxon>
        <taxon>Dikarya</taxon>
        <taxon>Ascomycota</taxon>
        <taxon>Pezizomycotina</taxon>
        <taxon>Pezizomycetes</taxon>
        <taxon>Pezizales</taxon>
        <taxon>Ascobolaceae</taxon>
        <taxon>Ascobolus</taxon>
    </lineage>
</organism>
<evidence type="ECO:0000256" key="18">
    <source>
        <dbReference type="ARBA" id="ARBA00045078"/>
    </source>
</evidence>
<comment type="subcellular location">
    <subcellularLocation>
        <location evidence="2">Endoplasmic reticulum membrane</location>
        <topology evidence="2">Multi-pass membrane protein</topology>
    </subcellularLocation>
</comment>
<evidence type="ECO:0000256" key="8">
    <source>
        <dbReference type="ARBA" id="ARBA00022679"/>
    </source>
</evidence>
<evidence type="ECO:0000256" key="10">
    <source>
        <dbReference type="ARBA" id="ARBA00022723"/>
    </source>
</evidence>
<dbReference type="OrthoDB" id="10262326at2759"/>
<evidence type="ECO:0000313" key="20">
    <source>
        <dbReference type="EMBL" id="RPA83082.1"/>
    </source>
</evidence>
<evidence type="ECO:0000256" key="5">
    <source>
        <dbReference type="ARBA" id="ARBA00013225"/>
    </source>
</evidence>
<gene>
    <name evidence="20" type="ORF">BJ508DRAFT_413743</name>
</gene>
<feature type="transmembrane region" description="Helical" evidence="19">
    <location>
        <begin position="184"/>
        <end position="209"/>
    </location>
</feature>
<feature type="transmembrane region" description="Helical" evidence="19">
    <location>
        <begin position="100"/>
        <end position="125"/>
    </location>
</feature>
<comment type="pathway">
    <text evidence="3">Protein modification; protein glycosylation.</text>
</comment>
<comment type="cofactor">
    <cofactor evidence="1">
        <name>Mg(2+)</name>
        <dbReference type="ChEBI" id="CHEBI:18420"/>
    </cofactor>
</comment>
<dbReference type="InterPro" id="IPR033895">
    <property type="entry name" value="GPT"/>
</dbReference>
<reference evidence="20 21" key="1">
    <citation type="journal article" date="2018" name="Nat. Ecol. Evol.">
        <title>Pezizomycetes genomes reveal the molecular basis of ectomycorrhizal truffle lifestyle.</title>
        <authorList>
            <person name="Murat C."/>
            <person name="Payen T."/>
            <person name="Noel B."/>
            <person name="Kuo A."/>
            <person name="Morin E."/>
            <person name="Chen J."/>
            <person name="Kohler A."/>
            <person name="Krizsan K."/>
            <person name="Balestrini R."/>
            <person name="Da Silva C."/>
            <person name="Montanini B."/>
            <person name="Hainaut M."/>
            <person name="Levati E."/>
            <person name="Barry K.W."/>
            <person name="Belfiori B."/>
            <person name="Cichocki N."/>
            <person name="Clum A."/>
            <person name="Dockter R.B."/>
            <person name="Fauchery L."/>
            <person name="Guy J."/>
            <person name="Iotti M."/>
            <person name="Le Tacon F."/>
            <person name="Lindquist E.A."/>
            <person name="Lipzen A."/>
            <person name="Malagnac F."/>
            <person name="Mello A."/>
            <person name="Molinier V."/>
            <person name="Miyauchi S."/>
            <person name="Poulain J."/>
            <person name="Riccioni C."/>
            <person name="Rubini A."/>
            <person name="Sitrit Y."/>
            <person name="Splivallo R."/>
            <person name="Traeger S."/>
            <person name="Wang M."/>
            <person name="Zifcakova L."/>
            <person name="Wipf D."/>
            <person name="Zambonelli A."/>
            <person name="Paolocci F."/>
            <person name="Nowrousian M."/>
            <person name="Ottonello S."/>
            <person name="Baldrian P."/>
            <person name="Spatafora J.W."/>
            <person name="Henrissat B."/>
            <person name="Nagy L.G."/>
            <person name="Aury J.M."/>
            <person name="Wincker P."/>
            <person name="Grigoriev I.V."/>
            <person name="Bonfante P."/>
            <person name="Martin F.M."/>
        </authorList>
    </citation>
    <scope>NUCLEOTIDE SEQUENCE [LARGE SCALE GENOMIC DNA]</scope>
    <source>
        <strain evidence="20 21">RN42</strain>
    </source>
</reference>
<keyword evidence="13 19" id="KW-1133">Transmembrane helix</keyword>
<feature type="transmembrane region" description="Helical" evidence="19">
    <location>
        <begin position="285"/>
        <end position="304"/>
    </location>
</feature>
<name>A0A3N4IAH6_ASCIM</name>
<dbReference type="UniPathway" id="UPA00378"/>
<keyword evidence="12" id="KW-0460">Magnesium</keyword>
<protein>
    <recommendedName>
        <fullName evidence="6">UDP-N-acetylglucosamine--dolichyl-phosphate N-acetylglucosaminephosphotransferase</fullName>
        <ecNumber evidence="5">2.7.8.15</ecNumber>
    </recommendedName>
    <alternativeName>
        <fullName evidence="15">GlcNAc-1-P transferase</fullName>
    </alternativeName>
    <alternativeName>
        <fullName evidence="16">N-acetylglucosamine-1-phosphate transferase</fullName>
    </alternativeName>
</protein>
<dbReference type="Pfam" id="PF00953">
    <property type="entry name" value="Glycos_transf_4"/>
    <property type="match status" value="1"/>
</dbReference>
<evidence type="ECO:0000256" key="6">
    <source>
        <dbReference type="ARBA" id="ARBA00017659"/>
    </source>
</evidence>
<feature type="transmembrane region" description="Helical" evidence="19">
    <location>
        <begin position="153"/>
        <end position="172"/>
    </location>
</feature>
<sequence>MVTTTPRLPPSIRPAKTPQLATPWYFFHIIFSGSMLGLLYAFLRYEEHSAISPLPASLALSGLCFSLTFCLVLWLGPSFKGRGLKGVDMAKRKKEELPECMGLVAAGVYLFAMLVFIPCCFYEYLVITGGGGNRDSEMEKHDQMGLRFPHNKLAQYLSTLFSLQLTIFLGLLDDLFDIRWRHKLFIPLVASIPLLVVYRVDFNVTSILLPESLARYLSIPPLLDLGSLYYVYMSILLIFCPNSINILAGVNGIEVGQSLVIGTALLANDLLYIRHPEHPAAPSHLFSVYFLLPFLGVSLALFLHNKYPAKVFVGDTYCYFAGMVFASVAVTGHFSKTLMTLLVPQVFNFIFSTPQLFHIIPCPRHRLPRYDATSDCQYASITTFTTPPKGLAKFILKVFEGLKFVKLTYDKEGRNIIASTNFTLINMWILWVGERDENGERRIREGRLCWSLMGLQAVCCAVGLGARHLFARAVFGRDNLGTGIW</sequence>
<evidence type="ECO:0000256" key="15">
    <source>
        <dbReference type="ARBA" id="ARBA00029567"/>
    </source>
</evidence>
<evidence type="ECO:0000256" key="11">
    <source>
        <dbReference type="ARBA" id="ARBA00022824"/>
    </source>
</evidence>
<keyword evidence="14 19" id="KW-0472">Membrane</keyword>
<dbReference type="InterPro" id="IPR000715">
    <property type="entry name" value="Glycosyl_transferase_4"/>
</dbReference>
<dbReference type="GO" id="GO:0006488">
    <property type="term" value="P:dolichol-linked oligosaccharide biosynthetic process"/>
    <property type="evidence" value="ECO:0007669"/>
    <property type="project" value="InterPro"/>
</dbReference>
<keyword evidence="10" id="KW-0479">Metal-binding</keyword>
<keyword evidence="21" id="KW-1185">Reference proteome</keyword>
<evidence type="ECO:0000256" key="19">
    <source>
        <dbReference type="SAM" id="Phobius"/>
    </source>
</evidence>
<dbReference type="STRING" id="1160509.A0A3N4IAH6"/>
<dbReference type="EMBL" id="ML119667">
    <property type="protein sequence ID" value="RPA83082.1"/>
    <property type="molecule type" value="Genomic_DNA"/>
</dbReference>
<dbReference type="CDD" id="cd06855">
    <property type="entry name" value="GT_GPT_euk"/>
    <property type="match status" value="1"/>
</dbReference>
<feature type="transmembrane region" description="Helical" evidence="19">
    <location>
        <begin position="55"/>
        <end position="79"/>
    </location>
</feature>
<dbReference type="AlphaFoldDB" id="A0A3N4IAH6"/>
<feature type="transmembrane region" description="Helical" evidence="19">
    <location>
        <begin position="448"/>
        <end position="470"/>
    </location>
</feature>
<evidence type="ECO:0000256" key="1">
    <source>
        <dbReference type="ARBA" id="ARBA00001946"/>
    </source>
</evidence>
<dbReference type="GO" id="GO:0003975">
    <property type="term" value="F:UDP-N-acetylglucosamine-dolichyl-phosphate N-acetylglucosaminephosphotransferase activity"/>
    <property type="evidence" value="ECO:0007669"/>
    <property type="project" value="UniProtKB-EC"/>
</dbReference>
<keyword evidence="7" id="KW-0328">Glycosyltransferase</keyword>
<evidence type="ECO:0000256" key="2">
    <source>
        <dbReference type="ARBA" id="ARBA00004477"/>
    </source>
</evidence>
<keyword evidence="9 19" id="KW-0812">Transmembrane</keyword>
<comment type="function">
    <text evidence="17">UDP-N-acetylglucosamine--dolichyl-phosphate N-acetylglucosaminephosphotransferase that operates in the biosynthetic pathway of dolichol-linked oligosaccharides, the glycan precursors employed in protein asparagine (N)-glycosylation. The assembly of dolichol-linked oligosaccharides begins on the cytosolic side of the endoplasmic reticulum membrane and finishes in its lumen. The sequential addition of sugars to dolichol pyrophosphate produces dolichol-linked oligosaccharides containing fourteen sugars, including two GlcNAcs, nine mannoses and three glucoses. Once assembled, the oligosaccharide is transferred from the lipid to nascent proteins by oligosaccharyltransferases. Catalyzes the initial step of dolichol-linked oligosaccharide biosynthesis, transfering GlcNAc-1-P from cytosolic UDP-GlcNAc onto the carrier lipid dolichyl phosphate (P-dolichol), yielding GlcNAc-P-P-dolichol embedded in the cytoplasmic leaflet of the endoplasmic reticulum membrane.</text>
</comment>
<dbReference type="PANTHER" id="PTHR10571:SF0">
    <property type="entry name" value="UDP-N-ACETYLGLUCOSAMINE--DOLICHYL-PHOSPHATE N-ACETYLGLUCOSAMINEPHOSPHOTRANSFERASE"/>
    <property type="match status" value="1"/>
</dbReference>
<feature type="transmembrane region" description="Helical" evidence="19">
    <location>
        <begin position="255"/>
        <end position="273"/>
    </location>
</feature>
<dbReference type="Proteomes" id="UP000275078">
    <property type="component" value="Unassembled WGS sequence"/>
</dbReference>
<evidence type="ECO:0000256" key="9">
    <source>
        <dbReference type="ARBA" id="ARBA00022692"/>
    </source>
</evidence>
<comment type="similarity">
    <text evidence="4">Belongs to the glycosyltransferase 4 family.</text>
</comment>